<dbReference type="CDD" id="cd04301">
    <property type="entry name" value="NAT_SF"/>
    <property type="match status" value="1"/>
</dbReference>
<proteinExistence type="predicted"/>
<dbReference type="InterPro" id="IPR000182">
    <property type="entry name" value="GNAT_dom"/>
</dbReference>
<evidence type="ECO:0000313" key="2">
    <source>
        <dbReference type="EMBL" id="PWI26456.1"/>
    </source>
</evidence>
<reference evidence="2 3" key="1">
    <citation type="submission" date="2018-05" db="EMBL/GenBank/DDBJ databases">
        <title>Kurthia sibirica genome sequence.</title>
        <authorList>
            <person name="Maclea K.S."/>
            <person name="Goen A.E."/>
        </authorList>
    </citation>
    <scope>NUCLEOTIDE SEQUENCE [LARGE SCALE GENOMIC DNA]</scope>
    <source>
        <strain evidence="2 3">ATCC 49154</strain>
    </source>
</reference>
<accession>A0A2U3APL9</accession>
<dbReference type="SUPFAM" id="SSF55729">
    <property type="entry name" value="Acyl-CoA N-acyltransferases (Nat)"/>
    <property type="match status" value="1"/>
</dbReference>
<dbReference type="EMBL" id="QFVR01000003">
    <property type="protein sequence ID" value="PWI26456.1"/>
    <property type="molecule type" value="Genomic_DNA"/>
</dbReference>
<evidence type="ECO:0000313" key="3">
    <source>
        <dbReference type="Proteomes" id="UP000245938"/>
    </source>
</evidence>
<sequence>MKLEDISKVREIAYKVYEVTYEHIIPRTIQENFLQLVYAPKRLEQRMSQSHFYIVEVQDEIIGFSSFSHVDTEGNCELLAMYLLEQYQGQKIGSLLLRRAINDMNGLCSITMNMEADNVNGIKFGLANNFCSVELYLDDFEGLKLLTNRMKLII</sequence>
<dbReference type="GO" id="GO:0016747">
    <property type="term" value="F:acyltransferase activity, transferring groups other than amino-acyl groups"/>
    <property type="evidence" value="ECO:0007669"/>
    <property type="project" value="InterPro"/>
</dbReference>
<dbReference type="Pfam" id="PF00583">
    <property type="entry name" value="Acetyltransf_1"/>
    <property type="match status" value="1"/>
</dbReference>
<keyword evidence="2" id="KW-0808">Transferase</keyword>
<dbReference type="RefSeq" id="WP_109305060.1">
    <property type="nucleotide sequence ID" value="NZ_JBHMEQ010000033.1"/>
</dbReference>
<comment type="caution">
    <text evidence="2">The sequence shown here is derived from an EMBL/GenBank/DDBJ whole genome shotgun (WGS) entry which is preliminary data.</text>
</comment>
<dbReference type="AlphaFoldDB" id="A0A2U3APL9"/>
<dbReference type="Gene3D" id="3.40.630.30">
    <property type="match status" value="1"/>
</dbReference>
<dbReference type="Proteomes" id="UP000245938">
    <property type="component" value="Unassembled WGS sequence"/>
</dbReference>
<dbReference type="InterPro" id="IPR016181">
    <property type="entry name" value="Acyl_CoA_acyltransferase"/>
</dbReference>
<feature type="domain" description="N-acetyltransferase" evidence="1">
    <location>
        <begin position="1"/>
        <end position="147"/>
    </location>
</feature>
<gene>
    <name evidence="2" type="ORF">DEX24_03750</name>
</gene>
<evidence type="ECO:0000259" key="1">
    <source>
        <dbReference type="PROSITE" id="PS51186"/>
    </source>
</evidence>
<dbReference type="PROSITE" id="PS51186">
    <property type="entry name" value="GNAT"/>
    <property type="match status" value="1"/>
</dbReference>
<keyword evidence="3" id="KW-1185">Reference proteome</keyword>
<organism evidence="2 3">
    <name type="scientific">Kurthia sibirica</name>
    <dbReference type="NCBI Taxonomy" id="202750"/>
    <lineage>
        <taxon>Bacteria</taxon>
        <taxon>Bacillati</taxon>
        <taxon>Bacillota</taxon>
        <taxon>Bacilli</taxon>
        <taxon>Bacillales</taxon>
        <taxon>Caryophanaceae</taxon>
        <taxon>Kurthia</taxon>
    </lineage>
</organism>
<name>A0A2U3APL9_9BACL</name>
<protein>
    <submittedName>
        <fullName evidence="2">GNAT family N-acetyltransferase</fullName>
    </submittedName>
</protein>